<dbReference type="Pfam" id="PF17681">
    <property type="entry name" value="GCP_N_terminal"/>
    <property type="match status" value="1"/>
</dbReference>
<dbReference type="GO" id="GO:0031122">
    <property type="term" value="P:cytoplasmic microtubule organization"/>
    <property type="evidence" value="ECO:0007669"/>
    <property type="project" value="TreeGrafter"/>
</dbReference>
<evidence type="ECO:0000259" key="9">
    <source>
        <dbReference type="Pfam" id="PF17681"/>
    </source>
</evidence>
<reference evidence="10 11" key="1">
    <citation type="submission" date="2015-06" db="EMBL/GenBank/DDBJ databases">
        <title>Talaromyces atroroseus IBT 11181 draft genome.</title>
        <authorList>
            <person name="Rasmussen K.B."/>
            <person name="Rasmussen S."/>
            <person name="Petersen B."/>
            <person name="Sicheritz-Ponten T."/>
            <person name="Mortensen U.H."/>
            <person name="Thrane U."/>
        </authorList>
    </citation>
    <scope>NUCLEOTIDE SEQUENCE [LARGE SCALE GENOMIC DNA]</scope>
    <source>
        <strain evidence="10 11">IBT 11181</strain>
    </source>
</reference>
<keyword evidence="4 5" id="KW-0206">Cytoskeleton</keyword>
<evidence type="ECO:0000256" key="3">
    <source>
        <dbReference type="ARBA" id="ARBA00022701"/>
    </source>
</evidence>
<dbReference type="Gene3D" id="1.20.120.1900">
    <property type="entry name" value="Gamma-tubulin complex, C-terminal domain"/>
    <property type="match status" value="1"/>
</dbReference>
<dbReference type="GO" id="GO:0043015">
    <property type="term" value="F:gamma-tubulin binding"/>
    <property type="evidence" value="ECO:0007669"/>
    <property type="project" value="InterPro"/>
</dbReference>
<keyword evidence="3 5" id="KW-0493">Microtubule</keyword>
<dbReference type="PANTHER" id="PTHR19302:SF33">
    <property type="entry name" value="GAMMA-TUBULIN COMPLEX COMPONENT 5"/>
    <property type="match status" value="1"/>
</dbReference>
<evidence type="ECO:0000256" key="4">
    <source>
        <dbReference type="ARBA" id="ARBA00023212"/>
    </source>
</evidence>
<dbReference type="InterPro" id="IPR042241">
    <property type="entry name" value="GCP_C_sf"/>
</dbReference>
<protein>
    <recommendedName>
        <fullName evidence="5">Spindle pole body component</fullName>
    </recommendedName>
</protein>
<dbReference type="AlphaFoldDB" id="A0A225AX06"/>
<sequence length="926" mass="104201">MARSAAIGTLLDELVVATTKSDKARWAPPYVKLQYENTNRLYQDSTAFQSAKKRSSTTLKESSVWNRTDPFAIEKQLDGLQEKFRVLSKDDLADSLCSRLLELNEQHSSWTPEFLSLLLQLSDRPANVSSVPKFDLAKSDSAPSHLKWSELDATGATFADEDIWEDIDYGAESSDTESSAASSEVSIPRILPQSARPLEDEFTVPDDLFATGDDDELITTIKSGHFWEYDSAAVREFSESHTRFITELQAAREILFMLQGLPTSLFWQLDNSIAVDRRYALRHASNSALLHMLRLSADIGVKLGDLRRFVQIPQSVVFLQTFARGVENELGEFDAFLSRLQLNYLSTGKAVTVSLLQLLEDVKGELRVLLLLSDLVVQLKSAPSEQSFLCLDLLFDLVCAQQASGNDHEYKSLAILFFSCFDAYAQPLRLWLKSGELEVSQDHFFITDSQSNKDLQTLWHGWYSLKMSAGHLHAPKFVKPSAVRILTTGKSMVFLRNLNISADEMDSVQLQSLTFDDVCADDAALQLLPFSGLLDQAVEQLISINHILASSMLREQLNEQCGFWTSLSALRYIYLCQDVGVSSTIDSKVFESIDRGGGVWNDRFLLTELVQSAFNEVSCVDTSRLIVRSTRGPIQDVGNRNRTVKILKSISIDYILPWPVANIITKLGMNTYQRISVFLMQIRRAKFILERQRLQKKDGSLANANVGDVNDGTGYIIRHKLLWFTNILYGHITELVIATNTTSMQKALEASVDIDSMIAVHESYMSSLEEQCLLTENLAPIHQAIISLLDLCVHFADIQAARHGERNQFDKSHRSSSPAGGHRRHRRNESSYSSDEEEEDEEDEEDDDIRNNDESDIDDIDDGDDYDEGNTTSISFVESPYSHRLDHVTKHFHRLLAFVIAGLRGVGRVDGQQSWDVLADRLAWNA</sequence>
<evidence type="ECO:0000259" key="8">
    <source>
        <dbReference type="Pfam" id="PF14609"/>
    </source>
</evidence>
<dbReference type="Pfam" id="PF04130">
    <property type="entry name" value="GCP_C_terminal"/>
    <property type="match status" value="1"/>
</dbReference>
<dbReference type="GO" id="GO:0000922">
    <property type="term" value="C:spindle pole"/>
    <property type="evidence" value="ECO:0007669"/>
    <property type="project" value="InterPro"/>
</dbReference>
<dbReference type="InterPro" id="IPR007259">
    <property type="entry name" value="GCP"/>
</dbReference>
<proteinExistence type="inferred from homology"/>
<comment type="subcellular location">
    <subcellularLocation>
        <location evidence="5">Cytoplasm</location>
        <location evidence="5">Cytoskeleton</location>
        <location evidence="5">Microtubule organizing center</location>
    </subcellularLocation>
</comment>
<evidence type="ECO:0000313" key="11">
    <source>
        <dbReference type="Proteomes" id="UP000214365"/>
    </source>
</evidence>
<feature type="compositionally biased region" description="Basic and acidic residues" evidence="6">
    <location>
        <begin position="804"/>
        <end position="813"/>
    </location>
</feature>
<dbReference type="PANTHER" id="PTHR19302">
    <property type="entry name" value="GAMMA TUBULIN COMPLEX PROTEIN"/>
    <property type="match status" value="1"/>
</dbReference>
<dbReference type="InterPro" id="IPR040457">
    <property type="entry name" value="GCP_C"/>
</dbReference>
<dbReference type="Proteomes" id="UP000214365">
    <property type="component" value="Unassembled WGS sequence"/>
</dbReference>
<dbReference type="GO" id="GO:0007020">
    <property type="term" value="P:microtubule nucleation"/>
    <property type="evidence" value="ECO:0007669"/>
    <property type="project" value="InterPro"/>
</dbReference>
<dbReference type="Pfam" id="PF14609">
    <property type="entry name" value="GCP5-Mod21_N"/>
    <property type="match status" value="1"/>
</dbReference>
<evidence type="ECO:0000256" key="2">
    <source>
        <dbReference type="ARBA" id="ARBA00022490"/>
    </source>
</evidence>
<dbReference type="EMBL" id="LFMY01000001">
    <property type="protein sequence ID" value="OKL64143.1"/>
    <property type="molecule type" value="Genomic_DNA"/>
</dbReference>
<dbReference type="RefSeq" id="XP_020124264.1">
    <property type="nucleotide sequence ID" value="XM_020260373.1"/>
</dbReference>
<keyword evidence="2 5" id="KW-0963">Cytoplasm</keyword>
<dbReference type="GO" id="GO:0000278">
    <property type="term" value="P:mitotic cell cycle"/>
    <property type="evidence" value="ECO:0007669"/>
    <property type="project" value="TreeGrafter"/>
</dbReference>
<dbReference type="GO" id="GO:0051225">
    <property type="term" value="P:spindle assembly"/>
    <property type="evidence" value="ECO:0007669"/>
    <property type="project" value="TreeGrafter"/>
</dbReference>
<dbReference type="CDD" id="cd22572">
    <property type="entry name" value="GCP5_NTD"/>
    <property type="match status" value="1"/>
</dbReference>
<feature type="compositionally biased region" description="Acidic residues" evidence="6">
    <location>
        <begin position="834"/>
        <end position="868"/>
    </location>
</feature>
<dbReference type="InterPro" id="IPR059169">
    <property type="entry name" value="GCP5_N_ext"/>
</dbReference>
<comment type="caution">
    <text evidence="10">The sequence shown here is derived from an EMBL/GenBank/DDBJ whole genome shotgun (WGS) entry which is preliminary data.</text>
</comment>
<dbReference type="GO" id="GO:0005816">
    <property type="term" value="C:spindle pole body"/>
    <property type="evidence" value="ECO:0007669"/>
    <property type="project" value="UniProtKB-ARBA"/>
</dbReference>
<dbReference type="InterPro" id="IPR041470">
    <property type="entry name" value="GCP_N"/>
</dbReference>
<organism evidence="10 11">
    <name type="scientific">Talaromyces atroroseus</name>
    <dbReference type="NCBI Taxonomy" id="1441469"/>
    <lineage>
        <taxon>Eukaryota</taxon>
        <taxon>Fungi</taxon>
        <taxon>Dikarya</taxon>
        <taxon>Ascomycota</taxon>
        <taxon>Pezizomycotina</taxon>
        <taxon>Eurotiomycetes</taxon>
        <taxon>Eurotiomycetidae</taxon>
        <taxon>Eurotiales</taxon>
        <taxon>Trichocomaceae</taxon>
        <taxon>Talaromyces</taxon>
        <taxon>Talaromyces sect. Trachyspermi</taxon>
    </lineage>
</organism>
<accession>A0A225AX06</accession>
<dbReference type="STRING" id="1441469.A0A225AX06"/>
<dbReference type="OrthoDB" id="66546at2759"/>
<keyword evidence="11" id="KW-1185">Reference proteome</keyword>
<evidence type="ECO:0000256" key="1">
    <source>
        <dbReference type="ARBA" id="ARBA00010337"/>
    </source>
</evidence>
<dbReference type="GeneID" id="31000309"/>
<feature type="domain" description="Gamma-Tubulin ring complex non-core subunit mod21 N-terminal" evidence="8">
    <location>
        <begin position="86"/>
        <end position="175"/>
    </location>
</feature>
<feature type="region of interest" description="Disordered" evidence="6">
    <location>
        <begin position="804"/>
        <end position="874"/>
    </location>
</feature>
<dbReference type="GO" id="GO:0051011">
    <property type="term" value="F:microtubule minus-end binding"/>
    <property type="evidence" value="ECO:0007669"/>
    <property type="project" value="TreeGrafter"/>
</dbReference>
<name>A0A225AX06_TALAT</name>
<gene>
    <name evidence="10" type="ORF">UA08_00554</name>
</gene>
<evidence type="ECO:0000313" key="10">
    <source>
        <dbReference type="EMBL" id="OKL64143.1"/>
    </source>
</evidence>
<evidence type="ECO:0000256" key="6">
    <source>
        <dbReference type="SAM" id="MobiDB-lite"/>
    </source>
</evidence>
<dbReference type="GO" id="GO:0005874">
    <property type="term" value="C:microtubule"/>
    <property type="evidence" value="ECO:0007669"/>
    <property type="project" value="UniProtKB-KW"/>
</dbReference>
<dbReference type="GO" id="GO:0051321">
    <property type="term" value="P:meiotic cell cycle"/>
    <property type="evidence" value="ECO:0007669"/>
    <property type="project" value="TreeGrafter"/>
</dbReference>
<feature type="domain" description="Gamma tubulin complex component C-terminal" evidence="7">
    <location>
        <begin position="643"/>
        <end position="925"/>
    </location>
</feature>
<dbReference type="GO" id="GO:0000930">
    <property type="term" value="C:gamma-tubulin complex"/>
    <property type="evidence" value="ECO:0007669"/>
    <property type="project" value="TreeGrafter"/>
</dbReference>
<dbReference type="InterPro" id="IPR032797">
    <property type="entry name" value="Mod21_N"/>
</dbReference>
<evidence type="ECO:0000256" key="5">
    <source>
        <dbReference type="RuleBase" id="RU363050"/>
    </source>
</evidence>
<comment type="similarity">
    <text evidence="1 5">Belongs to the TUBGCP family.</text>
</comment>
<feature type="domain" description="Gamma tubulin complex component protein N-terminal" evidence="9">
    <location>
        <begin position="252"/>
        <end position="557"/>
    </location>
</feature>
<evidence type="ECO:0000259" key="7">
    <source>
        <dbReference type="Pfam" id="PF04130"/>
    </source>
</evidence>